<evidence type="ECO:0000313" key="1">
    <source>
        <dbReference type="EMBL" id="ONI28504.1"/>
    </source>
</evidence>
<dbReference type="Proteomes" id="UP000006882">
    <property type="component" value="Chromosome G1"/>
</dbReference>
<organism evidence="1 2">
    <name type="scientific">Prunus persica</name>
    <name type="common">Peach</name>
    <name type="synonym">Amygdalus persica</name>
    <dbReference type="NCBI Taxonomy" id="3760"/>
    <lineage>
        <taxon>Eukaryota</taxon>
        <taxon>Viridiplantae</taxon>
        <taxon>Streptophyta</taxon>
        <taxon>Embryophyta</taxon>
        <taxon>Tracheophyta</taxon>
        <taxon>Spermatophyta</taxon>
        <taxon>Magnoliopsida</taxon>
        <taxon>eudicotyledons</taxon>
        <taxon>Gunneridae</taxon>
        <taxon>Pentapetalae</taxon>
        <taxon>rosids</taxon>
        <taxon>fabids</taxon>
        <taxon>Rosales</taxon>
        <taxon>Rosaceae</taxon>
        <taxon>Amygdaloideae</taxon>
        <taxon>Amygdaleae</taxon>
        <taxon>Prunus</taxon>
    </lineage>
</organism>
<proteinExistence type="predicted"/>
<reference evidence="1 2" key="1">
    <citation type="journal article" date="2013" name="Nat. Genet.">
        <title>The high-quality draft genome of peach (Prunus persica) identifies unique patterns of genetic diversity, domestication and genome evolution.</title>
        <authorList>
            <consortium name="International Peach Genome Initiative"/>
            <person name="Verde I."/>
            <person name="Abbott A.G."/>
            <person name="Scalabrin S."/>
            <person name="Jung S."/>
            <person name="Shu S."/>
            <person name="Marroni F."/>
            <person name="Zhebentyayeva T."/>
            <person name="Dettori M.T."/>
            <person name="Grimwood J."/>
            <person name="Cattonaro F."/>
            <person name="Zuccolo A."/>
            <person name="Rossini L."/>
            <person name="Jenkins J."/>
            <person name="Vendramin E."/>
            <person name="Meisel L.A."/>
            <person name="Decroocq V."/>
            <person name="Sosinski B."/>
            <person name="Prochnik S."/>
            <person name="Mitros T."/>
            <person name="Policriti A."/>
            <person name="Cipriani G."/>
            <person name="Dondini L."/>
            <person name="Ficklin S."/>
            <person name="Goodstein D.M."/>
            <person name="Xuan P."/>
            <person name="Del Fabbro C."/>
            <person name="Aramini V."/>
            <person name="Copetti D."/>
            <person name="Gonzalez S."/>
            <person name="Horner D.S."/>
            <person name="Falchi R."/>
            <person name="Lucas S."/>
            <person name="Mica E."/>
            <person name="Maldonado J."/>
            <person name="Lazzari B."/>
            <person name="Bielenberg D."/>
            <person name="Pirona R."/>
            <person name="Miculan M."/>
            <person name="Barakat A."/>
            <person name="Testolin R."/>
            <person name="Stella A."/>
            <person name="Tartarini S."/>
            <person name="Tonutti P."/>
            <person name="Arus P."/>
            <person name="Orellana A."/>
            <person name="Wells C."/>
            <person name="Main D."/>
            <person name="Vizzotto G."/>
            <person name="Silva H."/>
            <person name="Salamini F."/>
            <person name="Schmutz J."/>
            <person name="Morgante M."/>
            <person name="Rokhsar D.S."/>
        </authorList>
    </citation>
    <scope>NUCLEOTIDE SEQUENCE [LARGE SCALE GENOMIC DNA]</scope>
    <source>
        <strain evidence="2">cv. Nemared</strain>
    </source>
</reference>
<evidence type="ECO:0000313" key="2">
    <source>
        <dbReference type="Proteomes" id="UP000006882"/>
    </source>
</evidence>
<dbReference type="EMBL" id="CM007651">
    <property type="protein sequence ID" value="ONI28504.1"/>
    <property type="molecule type" value="Genomic_DNA"/>
</dbReference>
<gene>
    <name evidence="1" type="ORF">PRUPE_1G144500</name>
</gene>
<name>M5XVQ9_PRUPE</name>
<dbReference type="AlphaFoldDB" id="M5XVQ9"/>
<sequence length="55" mass="6074">MVIIGASLLKLQNENSLDIKVKKETLKTSGLIKFNEKSDHKSDGQLLYLSTKASP</sequence>
<dbReference type="HOGENOM" id="CLU_3035931_0_0_1"/>
<accession>M5XVQ9</accession>
<protein>
    <submittedName>
        <fullName evidence="1">Uncharacterized protein</fullName>
    </submittedName>
</protein>
<dbReference type="Gramene" id="ONI28504">
    <property type="protein sequence ID" value="ONI28504"/>
    <property type="gene ID" value="PRUPE_1G144500"/>
</dbReference>
<keyword evidence="2" id="KW-1185">Reference proteome</keyword>